<evidence type="ECO:0000313" key="1">
    <source>
        <dbReference type="EMBL" id="JAH05280.1"/>
    </source>
</evidence>
<accession>A0A0E9PMI9</accession>
<reference evidence="1" key="1">
    <citation type="submission" date="2014-11" db="EMBL/GenBank/DDBJ databases">
        <authorList>
            <person name="Amaro Gonzalez C."/>
        </authorList>
    </citation>
    <scope>NUCLEOTIDE SEQUENCE</scope>
</reference>
<dbReference type="EMBL" id="GBXM01103297">
    <property type="protein sequence ID" value="JAH05280.1"/>
    <property type="molecule type" value="Transcribed_RNA"/>
</dbReference>
<protein>
    <submittedName>
        <fullName evidence="1">Uncharacterized protein</fullName>
    </submittedName>
</protein>
<proteinExistence type="predicted"/>
<name>A0A0E9PMI9_ANGAN</name>
<organism evidence="1">
    <name type="scientific">Anguilla anguilla</name>
    <name type="common">European freshwater eel</name>
    <name type="synonym">Muraena anguilla</name>
    <dbReference type="NCBI Taxonomy" id="7936"/>
    <lineage>
        <taxon>Eukaryota</taxon>
        <taxon>Metazoa</taxon>
        <taxon>Chordata</taxon>
        <taxon>Craniata</taxon>
        <taxon>Vertebrata</taxon>
        <taxon>Euteleostomi</taxon>
        <taxon>Actinopterygii</taxon>
        <taxon>Neopterygii</taxon>
        <taxon>Teleostei</taxon>
        <taxon>Anguilliformes</taxon>
        <taxon>Anguillidae</taxon>
        <taxon>Anguilla</taxon>
    </lineage>
</organism>
<sequence>MCTGFDRLQTKGCNGLESTAVLLTIVSKLQEIHPTALLT</sequence>
<dbReference type="AlphaFoldDB" id="A0A0E9PMI9"/>
<reference evidence="1" key="2">
    <citation type="journal article" date="2015" name="Fish Shellfish Immunol.">
        <title>Early steps in the European eel (Anguilla anguilla)-Vibrio vulnificus interaction in the gills: Role of the RtxA13 toxin.</title>
        <authorList>
            <person name="Callol A."/>
            <person name="Pajuelo D."/>
            <person name="Ebbesson L."/>
            <person name="Teles M."/>
            <person name="MacKenzie S."/>
            <person name="Amaro C."/>
        </authorList>
    </citation>
    <scope>NUCLEOTIDE SEQUENCE</scope>
</reference>